<keyword evidence="16" id="KW-1185">Reference proteome</keyword>
<dbReference type="InterPro" id="IPR050473">
    <property type="entry name" value="A2M/Complement_sys"/>
</dbReference>
<dbReference type="SUPFAM" id="SSF49373">
    <property type="entry name" value="Invasin/intimin cell-adhesion fragments"/>
    <property type="match status" value="1"/>
</dbReference>
<comment type="subcellular location">
    <subcellularLocation>
        <location evidence="1">Secreted</location>
    </subcellularLocation>
</comment>
<dbReference type="SMART" id="SM00104">
    <property type="entry name" value="ANATO"/>
    <property type="match status" value="1"/>
</dbReference>
<dbReference type="Pfam" id="PF17791">
    <property type="entry name" value="MG3"/>
    <property type="match status" value="1"/>
</dbReference>
<dbReference type="InterPro" id="IPR047565">
    <property type="entry name" value="Alpha-macroglob_thiol-ester_cl"/>
</dbReference>
<dbReference type="InterPro" id="IPR000020">
    <property type="entry name" value="Anaphylatoxin/fibulin"/>
</dbReference>
<dbReference type="Gene3D" id="2.60.40.1940">
    <property type="match status" value="1"/>
</dbReference>
<keyword evidence="5 9" id="KW-0732">Signal</keyword>
<evidence type="ECO:0000256" key="5">
    <source>
        <dbReference type="ARBA" id="ARBA00022729"/>
    </source>
</evidence>
<dbReference type="Gene3D" id="1.50.10.20">
    <property type="match status" value="1"/>
</dbReference>
<dbReference type="Pfam" id="PF07703">
    <property type="entry name" value="A2M_BRD"/>
    <property type="match status" value="1"/>
</dbReference>
<dbReference type="Pfam" id="PF01835">
    <property type="entry name" value="MG2"/>
    <property type="match status" value="1"/>
</dbReference>
<keyword evidence="6" id="KW-0722">Serine protease inhibitor</keyword>
<evidence type="ECO:0000256" key="3">
    <source>
        <dbReference type="ARBA" id="ARBA00022525"/>
    </source>
</evidence>
<evidence type="ECO:0000256" key="2">
    <source>
        <dbReference type="ARBA" id="ARBA00010952"/>
    </source>
</evidence>
<dbReference type="CDD" id="cd02896">
    <property type="entry name" value="complement_C3_C4_C5"/>
    <property type="match status" value="1"/>
</dbReference>
<name>A0A9W7WQL1_TRIRA</name>
<dbReference type="EMBL" id="JAFHDT010000008">
    <property type="protein sequence ID" value="KAI7806480.1"/>
    <property type="molecule type" value="Genomic_DNA"/>
</dbReference>
<dbReference type="Gene3D" id="2.60.40.1930">
    <property type="match status" value="3"/>
</dbReference>
<evidence type="ECO:0000259" key="12">
    <source>
        <dbReference type="SMART" id="SM01359"/>
    </source>
</evidence>
<dbReference type="PROSITE" id="PS00477">
    <property type="entry name" value="ALPHA_2_MACROGLOBULIN"/>
    <property type="match status" value="1"/>
</dbReference>
<accession>A0A9W7WQL1</accession>
<gene>
    <name evidence="15" type="ORF">IRJ41_006742</name>
</gene>
<evidence type="ECO:0000256" key="1">
    <source>
        <dbReference type="ARBA" id="ARBA00004613"/>
    </source>
</evidence>
<dbReference type="GO" id="GO:0005615">
    <property type="term" value="C:extracellular space"/>
    <property type="evidence" value="ECO:0007669"/>
    <property type="project" value="InterPro"/>
</dbReference>
<organism evidence="15 16">
    <name type="scientific">Triplophysa rosa</name>
    <name type="common">Cave loach</name>
    <dbReference type="NCBI Taxonomy" id="992332"/>
    <lineage>
        <taxon>Eukaryota</taxon>
        <taxon>Metazoa</taxon>
        <taxon>Chordata</taxon>
        <taxon>Craniata</taxon>
        <taxon>Vertebrata</taxon>
        <taxon>Euteleostomi</taxon>
        <taxon>Actinopterygii</taxon>
        <taxon>Neopterygii</taxon>
        <taxon>Teleostei</taxon>
        <taxon>Ostariophysi</taxon>
        <taxon>Cypriniformes</taxon>
        <taxon>Nemacheilidae</taxon>
        <taxon>Triplophysa</taxon>
    </lineage>
</organism>
<feature type="domain" description="Alpha-2-macroglobulin" evidence="13">
    <location>
        <begin position="762"/>
        <end position="852"/>
    </location>
</feature>
<dbReference type="Gene3D" id="2.20.130.20">
    <property type="match status" value="1"/>
</dbReference>
<dbReference type="Gene3D" id="2.60.40.690">
    <property type="entry name" value="Alpha-macroglobulin, receptor-binding domain"/>
    <property type="match status" value="1"/>
</dbReference>
<dbReference type="InterPro" id="IPR019742">
    <property type="entry name" value="MacrogloblnA2_CS"/>
</dbReference>
<dbReference type="InterPro" id="IPR011626">
    <property type="entry name" value="Alpha-macroglobulin_TED"/>
</dbReference>
<evidence type="ECO:0000259" key="14">
    <source>
        <dbReference type="SMART" id="SM01361"/>
    </source>
</evidence>
<dbReference type="InterPro" id="IPR008930">
    <property type="entry name" value="Terpenoid_cyclase/PrenylTrfase"/>
</dbReference>
<dbReference type="Gene3D" id="2.40.50.120">
    <property type="match status" value="1"/>
</dbReference>
<dbReference type="SMART" id="SM01360">
    <property type="entry name" value="A2M"/>
    <property type="match status" value="1"/>
</dbReference>
<dbReference type="Gene3D" id="6.20.50.160">
    <property type="match status" value="1"/>
</dbReference>
<feature type="domain" description="Netrin module non-TIMP type" evidence="11">
    <location>
        <begin position="1583"/>
        <end position="1695"/>
    </location>
</feature>
<evidence type="ECO:0000256" key="9">
    <source>
        <dbReference type="SAM" id="SignalP"/>
    </source>
</evidence>
<dbReference type="PANTHER" id="PTHR11412">
    <property type="entry name" value="MACROGLOBULIN / COMPLEMENT"/>
    <property type="match status" value="1"/>
</dbReference>
<dbReference type="Pfam" id="PF07678">
    <property type="entry name" value="TED_complement"/>
    <property type="match status" value="1"/>
</dbReference>
<evidence type="ECO:0000259" key="11">
    <source>
        <dbReference type="SMART" id="SM00643"/>
    </source>
</evidence>
<keyword evidence="7" id="KW-1015">Disulfide bond</keyword>
<feature type="signal peptide" evidence="9">
    <location>
        <begin position="1"/>
        <end position="21"/>
    </location>
</feature>
<evidence type="ECO:0000313" key="16">
    <source>
        <dbReference type="Proteomes" id="UP001059041"/>
    </source>
</evidence>
<dbReference type="GO" id="GO:0006956">
    <property type="term" value="P:complement activation"/>
    <property type="evidence" value="ECO:0007669"/>
    <property type="project" value="TreeGrafter"/>
</dbReference>
<dbReference type="SMART" id="SM00643">
    <property type="entry name" value="C345C"/>
    <property type="match status" value="1"/>
</dbReference>
<reference evidence="15" key="1">
    <citation type="submission" date="2021-02" db="EMBL/GenBank/DDBJ databases">
        <title>Comparative genomics reveals that relaxation of natural selection precedes convergent phenotypic evolution of cavefish.</title>
        <authorList>
            <person name="Peng Z."/>
        </authorList>
    </citation>
    <scope>NUCLEOTIDE SEQUENCE</scope>
    <source>
        <tissue evidence="15">Muscle</tissue>
    </source>
</reference>
<dbReference type="Pfam" id="PF01759">
    <property type="entry name" value="NTR"/>
    <property type="match status" value="1"/>
</dbReference>
<dbReference type="InterPro" id="IPR041555">
    <property type="entry name" value="MG3"/>
</dbReference>
<dbReference type="PANTHER" id="PTHR11412:SF144">
    <property type="entry name" value="COMPLEMENT C4-B"/>
    <property type="match status" value="1"/>
</dbReference>
<dbReference type="InterPro" id="IPR008993">
    <property type="entry name" value="TIMP-like_OB-fold"/>
</dbReference>
<comment type="caution">
    <text evidence="15">The sequence shown here is derived from an EMBL/GenBank/DDBJ whole genome shotgun (WGS) entry which is preliminary data.</text>
</comment>
<dbReference type="FunFam" id="2.60.40.690:FF:000002">
    <property type="entry name" value="Complement C4 isoform-A"/>
    <property type="match status" value="1"/>
</dbReference>
<dbReference type="InterPro" id="IPR002890">
    <property type="entry name" value="MG2"/>
</dbReference>
<evidence type="ECO:0000259" key="13">
    <source>
        <dbReference type="SMART" id="SM01360"/>
    </source>
</evidence>
<dbReference type="InterPro" id="IPR009048">
    <property type="entry name" value="A-macroglobulin_rcpt-bd"/>
</dbReference>
<dbReference type="SUPFAM" id="SSF47686">
    <property type="entry name" value="Anaphylotoxins (complement system)"/>
    <property type="match status" value="1"/>
</dbReference>
<dbReference type="GO" id="GO:0004867">
    <property type="term" value="F:serine-type endopeptidase inhibitor activity"/>
    <property type="evidence" value="ECO:0007669"/>
    <property type="project" value="UniProtKB-KW"/>
</dbReference>
<dbReference type="Gene3D" id="2.60.120.1540">
    <property type="match status" value="2"/>
</dbReference>
<feature type="domain" description="Alpha-macroglobulin receptor-binding" evidence="14">
    <location>
        <begin position="1452"/>
        <end position="1541"/>
    </location>
</feature>
<evidence type="ECO:0000256" key="6">
    <source>
        <dbReference type="ARBA" id="ARBA00022900"/>
    </source>
</evidence>
<comment type="similarity">
    <text evidence="2">Belongs to the protease inhibitor I39 (alpha-2-macroglobulin) family.</text>
</comment>
<dbReference type="InterPro" id="IPR008964">
    <property type="entry name" value="Invasin/intimin_cell_adhesion"/>
</dbReference>
<dbReference type="InterPro" id="IPR036595">
    <property type="entry name" value="A-macroglobulin_rcpt-bd_sf"/>
</dbReference>
<dbReference type="InterPro" id="IPR018933">
    <property type="entry name" value="Netrin_module_non-TIMP"/>
</dbReference>
<sequence length="1713" mass="192423">MDIQMSPLLCLLVYMTCVVHGDNTHRFLITAPSVFHVGVKERISVQVGETLHDKTVSCRLETEMRVPMSASQSKTITGKGQVKTMDLEIYANEVSNLKSTINGPPYLNLACDVGGVKRMARVLVSQHSGYIFIQTDQPIYNPSEKVRFRIFTLDHSMRPKSDYVHVSVFNADGNRIKKMMVKVDGIFSKNFHIPDVSKPGVWRITAHYKGDEKNPAVREFKVQQFVLPSFGVSIQPATGFLLVNETFTFTIQALYTYGKTIDGGFHCRFGIKEEKSENKGQEIKFLGGLEQMGSVKKGKAEVAVKSSDLKSKLKNLTLEDLAETQSQFYIAVTVTDILSGEVQESEVFLPIVQSPFIVDLSRTRLYYTPGFPIEVVVTVHHPNGSPAKHVQVHLDVSSTDKNSISIKTNGDGIASYAFNLIETPPSISVKATVDGVKETLVVRRISSSGNSFLYMSATTKVLSQGESIEVMLHVSGNPEDRQIHYMTLSRGSLREARSVDSSSLVKIHILITPEMIPSFRLIGFYYNTGGDIIADSVWVDVKDTCGGKLEVKLRDDHQHQPGDSADLEVDVGNQEDATVALLVVDKGIYALGTQNKLILKQVFASMQSYDLGCSYGGGENTAAVFNDAGLAFISHSTTVRSMMRKGFSCKSGFRRNKRSIDVQAEMARKEAAFDMEQQRKCCRHGFTQIPMRLTCEDRAKRVSKLENKDCVDAFRECCEFATKLRDKKRREDLKKGHARTANANEIEELFDDEVQTIRRHFPPSFDFREIKAKGKFGYKIYIPDSITTYEIQAVSTSISHGFCVAEPVDLRVFKALFLSLRLPYSVKRFEQLTIVVVIFNYGKMDYELIVRMREVEGLCSPGTSSYVTIHLDPESSQTVTFSAVPMVTGEIPIIIELYDAEDRKQVDAIQKMLLVKNEGVEIRSEQTYVINLDGRSDQNVLINGVFPNNTVPETDVNLFVKLEEDGFGQSTAAQLLSPIKVENLIMEPTGCGEQTMIRMSPTALSIHYLDKINGWLELEAGSRDKALDFIEKGYERILTFKKPDGSYAAWIDRPTSTWLTALVVKVLSLVADRQIETKQQNGLTEKEISQEEIRKSVLYLIKTQSSDGSFTDSNPVIHREMQGGVGGVEQDASLTAFITIALCRSLPFLDKETADVRNSISRATDFLLARVKDLKRPYALAITAYCLSTCLTDQTPAISAWEKLKSKAKKVTQNECLVWGNEDTMRLENEARGYLVPSGVALTIESTAYALLTALKHKDLETARRAACFLSSQENYEGGFKSTQDTIVALEALSEYRLSIPEPPITSINAQFTVTGRSETEKLLFDNNEKGVEAELKRLLGNNINAKFSGKGKVQMKVAKAYYAFKEDTNCADVSINVTVTGKVQYTKRIQENYDYYDYENEEETKEEEDFPRTNIEWFDARSRRRRDTAQNNQHDVIYEVCVSHAQGRNLSGMAIADITLLSGFVAVDADLEKLKTLVDSYISHYETTKGRVLLYFNEIEADGMCLAFGAEQDVPIGLIQPAPATFYDYYEPDRRCSVLYSAPKRSKMVSILCSDDVCQCAEKGCFTERKTFEMKIYKKDRFEYVCYRYHVDYALEVSVERADEEGSFILYSTTVNEVLRYNEDQAVKPGSSRVFVKRKHCKSELKVGNTYLIMGNDGRTKDLDGSMKYLLDSKTWVEQKPTNSTCLASVNKQFCLGFKKFMKEYQVDGCDV</sequence>
<dbReference type="Pfam" id="PF00207">
    <property type="entry name" value="A2M"/>
    <property type="match status" value="1"/>
</dbReference>
<dbReference type="FunFam" id="2.60.40.1930:FF:000001">
    <property type="entry name" value="CD109 isoform 3"/>
    <property type="match status" value="1"/>
</dbReference>
<evidence type="ECO:0000256" key="4">
    <source>
        <dbReference type="ARBA" id="ARBA00022690"/>
    </source>
</evidence>
<dbReference type="SUPFAM" id="SSF49410">
    <property type="entry name" value="Alpha-macroglobulin receptor domain"/>
    <property type="match status" value="1"/>
</dbReference>
<dbReference type="InterPro" id="IPR001599">
    <property type="entry name" value="Macroglobln_a2"/>
</dbReference>
<feature type="domain" description="Alpha-2-macroglobulin bait region" evidence="12">
    <location>
        <begin position="453"/>
        <end position="591"/>
    </location>
</feature>
<dbReference type="Gene3D" id="2.60.40.10">
    <property type="entry name" value="Immunoglobulins"/>
    <property type="match status" value="2"/>
</dbReference>
<dbReference type="SMART" id="SM01359">
    <property type="entry name" value="A2M_N_2"/>
    <property type="match status" value="1"/>
</dbReference>
<dbReference type="SMART" id="SM01361">
    <property type="entry name" value="A2M_recep"/>
    <property type="match status" value="1"/>
</dbReference>
<dbReference type="SUPFAM" id="SSF48239">
    <property type="entry name" value="Terpenoid cyclases/Protein prenyltransferases"/>
    <property type="match status" value="1"/>
</dbReference>
<dbReference type="Pfam" id="PF01821">
    <property type="entry name" value="ANATO"/>
    <property type="match status" value="1"/>
</dbReference>
<evidence type="ECO:0000256" key="8">
    <source>
        <dbReference type="ARBA" id="ARBA00023180"/>
    </source>
</evidence>
<evidence type="ECO:0000259" key="10">
    <source>
        <dbReference type="SMART" id="SM00104"/>
    </source>
</evidence>
<dbReference type="Gene3D" id="1.20.91.20">
    <property type="entry name" value="Anaphylotoxins (complement system)"/>
    <property type="match status" value="1"/>
</dbReference>
<keyword evidence="8" id="KW-0325">Glycoprotein</keyword>
<dbReference type="InterPro" id="IPR011625">
    <property type="entry name" value="A2M_N_BRD"/>
</dbReference>
<proteinExistence type="inferred from homology"/>
<dbReference type="InterPro" id="IPR040839">
    <property type="entry name" value="MG4"/>
</dbReference>
<dbReference type="SUPFAM" id="SSF50242">
    <property type="entry name" value="TIMP-like"/>
    <property type="match status" value="1"/>
</dbReference>
<dbReference type="SMART" id="SM01419">
    <property type="entry name" value="Thiol-ester_cl"/>
    <property type="match status" value="1"/>
</dbReference>
<keyword evidence="3" id="KW-0964">Secreted</keyword>
<dbReference type="Pfam" id="PF17789">
    <property type="entry name" value="MG4"/>
    <property type="match status" value="1"/>
</dbReference>
<feature type="domain" description="Anaphylatoxin-like" evidence="10">
    <location>
        <begin position="681"/>
        <end position="718"/>
    </location>
</feature>
<dbReference type="Proteomes" id="UP001059041">
    <property type="component" value="Linkage Group LG8"/>
</dbReference>
<keyword evidence="4" id="KW-0646">Protease inhibitor</keyword>
<feature type="chain" id="PRO_5040986240" evidence="9">
    <location>
        <begin position="22"/>
        <end position="1713"/>
    </location>
</feature>
<protein>
    <submittedName>
        <fullName evidence="15">Complement C4</fullName>
    </submittedName>
</protein>
<evidence type="ECO:0000256" key="7">
    <source>
        <dbReference type="ARBA" id="ARBA00023157"/>
    </source>
</evidence>
<dbReference type="InterPro" id="IPR013783">
    <property type="entry name" value="Ig-like_fold"/>
</dbReference>
<dbReference type="Pfam" id="PF07677">
    <property type="entry name" value="A2M_recep"/>
    <property type="match status" value="1"/>
</dbReference>
<dbReference type="CDD" id="cd00017">
    <property type="entry name" value="ANATO"/>
    <property type="match status" value="1"/>
</dbReference>
<dbReference type="InterPro" id="IPR018081">
    <property type="entry name" value="Anaphylatoxin_comp_syst"/>
</dbReference>
<evidence type="ECO:0000313" key="15">
    <source>
        <dbReference type="EMBL" id="KAI7806480.1"/>
    </source>
</evidence>